<evidence type="ECO:0000313" key="8">
    <source>
        <dbReference type="Proteomes" id="UP000198940"/>
    </source>
</evidence>
<name>A0A1M6TRV3_9FLAO</name>
<organism evidence="6 7">
    <name type="scientific">Flagellimonas taeanensis</name>
    <dbReference type="NCBI Taxonomy" id="1005926"/>
    <lineage>
        <taxon>Bacteria</taxon>
        <taxon>Pseudomonadati</taxon>
        <taxon>Bacteroidota</taxon>
        <taxon>Flavobacteriia</taxon>
        <taxon>Flavobacteriales</taxon>
        <taxon>Flavobacteriaceae</taxon>
        <taxon>Flagellimonas</taxon>
    </lineage>
</organism>
<evidence type="ECO:0000313" key="5">
    <source>
        <dbReference type="EMBL" id="SFB90107.1"/>
    </source>
</evidence>
<keyword evidence="3" id="KW-0804">Transcription</keyword>
<dbReference type="Gene3D" id="1.10.10.60">
    <property type="entry name" value="Homeodomain-like"/>
    <property type="match status" value="1"/>
</dbReference>
<evidence type="ECO:0000256" key="3">
    <source>
        <dbReference type="ARBA" id="ARBA00023163"/>
    </source>
</evidence>
<dbReference type="PANTHER" id="PTHR43280">
    <property type="entry name" value="ARAC-FAMILY TRANSCRIPTIONAL REGULATOR"/>
    <property type="match status" value="1"/>
</dbReference>
<dbReference type="AlphaFoldDB" id="A0A1M6TRV3"/>
<dbReference type="OrthoDB" id="629929at2"/>
<accession>A0A1M6TRV3</accession>
<dbReference type="EMBL" id="FOKU01000003">
    <property type="protein sequence ID" value="SFB90107.1"/>
    <property type="molecule type" value="Genomic_DNA"/>
</dbReference>
<evidence type="ECO:0000259" key="4">
    <source>
        <dbReference type="PROSITE" id="PS01124"/>
    </source>
</evidence>
<dbReference type="InterPro" id="IPR009057">
    <property type="entry name" value="Homeodomain-like_sf"/>
</dbReference>
<proteinExistence type="predicted"/>
<dbReference type="SMART" id="SM00342">
    <property type="entry name" value="HTH_ARAC"/>
    <property type="match status" value="1"/>
</dbReference>
<dbReference type="EMBL" id="FRAT01000003">
    <property type="protein sequence ID" value="SHK59656.1"/>
    <property type="molecule type" value="Genomic_DNA"/>
</dbReference>
<evidence type="ECO:0000256" key="2">
    <source>
        <dbReference type="ARBA" id="ARBA00023125"/>
    </source>
</evidence>
<protein>
    <submittedName>
        <fullName evidence="6">AraC-type DNA-binding protein</fullName>
    </submittedName>
</protein>
<evidence type="ECO:0000313" key="7">
    <source>
        <dbReference type="Proteomes" id="UP000184031"/>
    </source>
</evidence>
<evidence type="ECO:0000256" key="1">
    <source>
        <dbReference type="ARBA" id="ARBA00023015"/>
    </source>
</evidence>
<dbReference type="PROSITE" id="PS01124">
    <property type="entry name" value="HTH_ARAC_FAMILY_2"/>
    <property type="match status" value="1"/>
</dbReference>
<keyword evidence="1" id="KW-0805">Transcription regulation</keyword>
<sequence length="305" mass="35028">MSGPFTLTDFYGKLSLPIPENIGKDIGHFNVFNIAEYRVRLNKGEMRYDRRSYFKISLINGKNRAEYADKVIDIDNKALLFASPKIPYHYVPQDDDQSGYFCVFTENFLSKDKSGLILEKLPLFQPGGYPIFQISDGDYGEVEQLFMKIERELSSDYPFKFELIRAYVIELLHMGQKLQPALPVENGHNASTRITDLFVELLERQFPINTPSQQLLLKTPNDFAERLAVHPNHLNKVLKETTGSTTTAIIHARIFEEAKILLNNTDWNISEIAFSLGFEEVAHFSNFFKKFAKKSPLKFRGSIVI</sequence>
<dbReference type="Proteomes" id="UP000198940">
    <property type="component" value="Unassembled WGS sequence"/>
</dbReference>
<dbReference type="SUPFAM" id="SSF51215">
    <property type="entry name" value="Regulatory protein AraC"/>
    <property type="match status" value="1"/>
</dbReference>
<feature type="domain" description="HTH araC/xylS-type" evidence="4">
    <location>
        <begin position="196"/>
        <end position="302"/>
    </location>
</feature>
<evidence type="ECO:0000313" key="6">
    <source>
        <dbReference type="EMBL" id="SHK59656.1"/>
    </source>
</evidence>
<dbReference type="SUPFAM" id="SSF46689">
    <property type="entry name" value="Homeodomain-like"/>
    <property type="match status" value="1"/>
</dbReference>
<dbReference type="InterPro" id="IPR018060">
    <property type="entry name" value="HTH_AraC"/>
</dbReference>
<dbReference type="GO" id="GO:0043565">
    <property type="term" value="F:sequence-specific DNA binding"/>
    <property type="evidence" value="ECO:0007669"/>
    <property type="project" value="InterPro"/>
</dbReference>
<dbReference type="Pfam" id="PF12833">
    <property type="entry name" value="HTH_18"/>
    <property type="match status" value="1"/>
</dbReference>
<keyword evidence="2 6" id="KW-0238">DNA-binding</keyword>
<gene>
    <name evidence="5" type="ORF">SAMN04487891_103330</name>
    <name evidence="6" type="ORF">SAMN05216293_1489</name>
</gene>
<keyword evidence="8" id="KW-1185">Reference proteome</keyword>
<comment type="caution">
    <text evidence="6">The sequence shown here is derived from an EMBL/GenBank/DDBJ whole genome shotgun (WGS) entry which is preliminary data.</text>
</comment>
<dbReference type="STRING" id="1055723.SAMN05216293_1489"/>
<dbReference type="InterPro" id="IPR037923">
    <property type="entry name" value="HTH-like"/>
</dbReference>
<reference evidence="6 7" key="1">
    <citation type="submission" date="2016-11" db="EMBL/GenBank/DDBJ databases">
        <authorList>
            <person name="Varghese N."/>
            <person name="Submissions S."/>
        </authorList>
    </citation>
    <scope>NUCLEOTIDE SEQUENCE [LARGE SCALE GENOMIC DNA]</scope>
    <source>
        <strain evidence="6 7">CGMCC 1.12174</strain>
        <strain evidence="5 8">DSM 26351</strain>
    </source>
</reference>
<dbReference type="Proteomes" id="UP000184031">
    <property type="component" value="Unassembled WGS sequence"/>
</dbReference>
<dbReference type="RefSeq" id="WP_072878441.1">
    <property type="nucleotide sequence ID" value="NZ_FOKU01000003.1"/>
</dbReference>
<dbReference type="GO" id="GO:0003700">
    <property type="term" value="F:DNA-binding transcription factor activity"/>
    <property type="evidence" value="ECO:0007669"/>
    <property type="project" value="InterPro"/>
</dbReference>
<dbReference type="PANTHER" id="PTHR43280:SF32">
    <property type="entry name" value="TRANSCRIPTIONAL REGULATORY PROTEIN"/>
    <property type="match status" value="1"/>
</dbReference>